<organism evidence="11 12">
    <name type="scientific">Wickerhamomyces ciferrii (strain ATCC 14091 / BCRC 22168 / CBS 111 / JCM 3599 / NBRC 0793 / NRRL Y-1031 F-60-10)</name>
    <name type="common">Yeast</name>
    <name type="synonym">Pichia ciferrii</name>
    <dbReference type="NCBI Taxonomy" id="1206466"/>
    <lineage>
        <taxon>Eukaryota</taxon>
        <taxon>Fungi</taxon>
        <taxon>Dikarya</taxon>
        <taxon>Ascomycota</taxon>
        <taxon>Saccharomycotina</taxon>
        <taxon>Saccharomycetes</taxon>
        <taxon>Phaffomycetales</taxon>
        <taxon>Wickerhamomycetaceae</taxon>
        <taxon>Wickerhamomyces</taxon>
    </lineage>
</organism>
<evidence type="ECO:0000256" key="1">
    <source>
        <dbReference type="ARBA" id="ARBA00004123"/>
    </source>
</evidence>
<evidence type="ECO:0000256" key="3">
    <source>
        <dbReference type="ARBA" id="ARBA00022723"/>
    </source>
</evidence>
<name>K0K998_WICCF</name>
<dbReference type="InterPro" id="IPR036864">
    <property type="entry name" value="Zn2-C6_fun-type_DNA-bd_sf"/>
</dbReference>
<keyword evidence="8" id="KW-0539">Nucleus</keyword>
<dbReference type="eggNOG" id="ENOG502S2FW">
    <property type="taxonomic scope" value="Eukaryota"/>
</dbReference>
<evidence type="ECO:0000313" key="12">
    <source>
        <dbReference type="Proteomes" id="UP000009328"/>
    </source>
</evidence>
<dbReference type="InterPro" id="IPR001138">
    <property type="entry name" value="Zn2Cys6_DnaBD"/>
</dbReference>
<evidence type="ECO:0000256" key="5">
    <source>
        <dbReference type="ARBA" id="ARBA00023015"/>
    </source>
</evidence>
<dbReference type="GO" id="GO:0000981">
    <property type="term" value="F:DNA-binding transcription factor activity, RNA polymerase II-specific"/>
    <property type="evidence" value="ECO:0007669"/>
    <property type="project" value="InterPro"/>
</dbReference>
<dbReference type="InParanoid" id="K0K998"/>
<evidence type="ECO:0000256" key="4">
    <source>
        <dbReference type="ARBA" id="ARBA00022833"/>
    </source>
</evidence>
<dbReference type="FunCoup" id="K0K998">
    <property type="interactions" value="667"/>
</dbReference>
<keyword evidence="6" id="KW-0238">DNA-binding</keyword>
<evidence type="ECO:0000256" key="7">
    <source>
        <dbReference type="ARBA" id="ARBA00023163"/>
    </source>
</evidence>
<evidence type="ECO:0000256" key="2">
    <source>
        <dbReference type="ARBA" id="ARBA00009382"/>
    </source>
</evidence>
<evidence type="ECO:0000259" key="10">
    <source>
        <dbReference type="PROSITE" id="PS50048"/>
    </source>
</evidence>
<keyword evidence="7" id="KW-0804">Transcription</keyword>
<comment type="similarity">
    <text evidence="2">Belongs to the MAL13 family.</text>
</comment>
<dbReference type="PROSITE" id="PS50048">
    <property type="entry name" value="ZN2_CY6_FUNGAL_2"/>
    <property type="match status" value="1"/>
</dbReference>
<dbReference type="InterPro" id="IPR050797">
    <property type="entry name" value="Carb_Metab_Trans_Reg"/>
</dbReference>
<dbReference type="GO" id="GO:0008270">
    <property type="term" value="F:zinc ion binding"/>
    <property type="evidence" value="ECO:0007669"/>
    <property type="project" value="InterPro"/>
</dbReference>
<feature type="compositionally biased region" description="Basic residues" evidence="9">
    <location>
        <begin position="1"/>
        <end position="12"/>
    </location>
</feature>
<dbReference type="CDD" id="cd12148">
    <property type="entry name" value="fungal_TF_MHR"/>
    <property type="match status" value="1"/>
</dbReference>
<dbReference type="Proteomes" id="UP000009328">
    <property type="component" value="Unassembled WGS sequence"/>
</dbReference>
<evidence type="ECO:0000256" key="6">
    <source>
        <dbReference type="ARBA" id="ARBA00023125"/>
    </source>
</evidence>
<dbReference type="SMART" id="SM00066">
    <property type="entry name" value="GAL4"/>
    <property type="match status" value="1"/>
</dbReference>
<dbReference type="EMBL" id="CAIF01000020">
    <property type="protein sequence ID" value="CCH41480.1"/>
    <property type="molecule type" value="Genomic_DNA"/>
</dbReference>
<dbReference type="Pfam" id="PF00172">
    <property type="entry name" value="Zn_clus"/>
    <property type="match status" value="1"/>
</dbReference>
<evidence type="ECO:0000256" key="8">
    <source>
        <dbReference type="ARBA" id="ARBA00023242"/>
    </source>
</evidence>
<keyword evidence="12" id="KW-1185">Reference proteome</keyword>
<feature type="region of interest" description="Disordered" evidence="9">
    <location>
        <begin position="1"/>
        <end position="40"/>
    </location>
</feature>
<reference evidence="11 12" key="1">
    <citation type="journal article" date="2012" name="Eukaryot. Cell">
        <title>Draft genome sequence of Wickerhamomyces ciferrii NRRL Y-1031 F-60-10.</title>
        <authorList>
            <person name="Schneider J."/>
            <person name="Andrea H."/>
            <person name="Blom J."/>
            <person name="Jaenicke S."/>
            <person name="Ruckert C."/>
            <person name="Schorsch C."/>
            <person name="Szczepanowski R."/>
            <person name="Farwick M."/>
            <person name="Goesmann A."/>
            <person name="Puhler A."/>
            <person name="Schaffer S."/>
            <person name="Tauch A."/>
            <person name="Kohler T."/>
            <person name="Brinkrolf K."/>
        </authorList>
    </citation>
    <scope>NUCLEOTIDE SEQUENCE [LARGE SCALE GENOMIC DNA]</scope>
    <source>
        <strain evidence="12">ATCC 14091 / BCRC 22168 / CBS 111 / JCM 3599 / NBRC 0793 / NRRL Y-1031 F-60-10</strain>
    </source>
</reference>
<protein>
    <submittedName>
        <fullName evidence="11">Maltose fermentation regulatory protein MAL63</fullName>
    </submittedName>
</protein>
<evidence type="ECO:0000256" key="9">
    <source>
        <dbReference type="SAM" id="MobiDB-lite"/>
    </source>
</evidence>
<dbReference type="PROSITE" id="PS00463">
    <property type="entry name" value="ZN2_CY6_FUNGAL_1"/>
    <property type="match status" value="1"/>
</dbReference>
<keyword evidence="3" id="KW-0479">Metal-binding</keyword>
<keyword evidence="4" id="KW-0862">Zinc</keyword>
<dbReference type="STRING" id="1206466.K0K998"/>
<dbReference type="GO" id="GO:0005634">
    <property type="term" value="C:nucleus"/>
    <property type="evidence" value="ECO:0007669"/>
    <property type="project" value="UniProtKB-SubCell"/>
</dbReference>
<sequence length="655" mass="73858">MSSNQLHHHHQQHLQGNGVTKQKRSANKQDSARKRSNTRPCDGCAVRRVRCDLATSSFGSCTNCINHNMECTNIRVRHKSGPKKIQQKTRENIVKFLSANGGSVTGHLGTPQYSPSTPSMSSTPSFKNHLGIYNNSITREPTCNIPLNNLLPYLQVYQTWYYGLWPVLSVAHLISKLTDNNCQTASDGCIVLNEENASYYALSCAVCAAIGVQIKFLKSTGGVIKVENTLQDDEYAKEARRVRFLFEDKIDSTTESLLTSFFLHMYYGNIEGGTRKGIVYLREAVSLAQILSLHDPESYIGKLPAEVHRCKKIYYMLLVTERYVCLHENLPILLEPTIEIPSLHDEEYPELLSGFTEIVEVFSSTGKQFFQEVGRKLLLRNSSGSSSESSPDSENGFNNMFGTDLSIFQDLLQNQPTEQKRETIGQMQLKLDSKRHKSNKTKNESQKLNIILSKSWLQSLGWLIAKENFIINKNDHSESSCFSFKFPMKIAQEFLEETKDLPDFAFESNGAPGVCNKLLEIADSLYGVTMLATSRTDSTRAFDQMSTVYGIFMKHKTPDIHIIPALYHKIGTMIESKRLTYRQPDPIEISLPGDEVIEQSVQQIDEGYHSITGFDASDEIPDRNMLSPFSQFSMYYSIPTGNITDQSFGQITELP</sequence>
<keyword evidence="5" id="KW-0805">Transcription regulation</keyword>
<gene>
    <name evidence="11" type="ORF">BN7_1021</name>
</gene>
<accession>K0K998</accession>
<dbReference type="Gene3D" id="4.10.240.10">
    <property type="entry name" value="Zn(2)-C6 fungal-type DNA-binding domain"/>
    <property type="match status" value="1"/>
</dbReference>
<evidence type="ECO:0000313" key="11">
    <source>
        <dbReference type="EMBL" id="CCH41480.1"/>
    </source>
</evidence>
<comment type="subcellular location">
    <subcellularLocation>
        <location evidence="1">Nucleus</location>
    </subcellularLocation>
</comment>
<dbReference type="CDD" id="cd00067">
    <property type="entry name" value="GAL4"/>
    <property type="match status" value="1"/>
</dbReference>
<dbReference type="SUPFAM" id="SSF57701">
    <property type="entry name" value="Zn2/Cys6 DNA-binding domain"/>
    <property type="match status" value="1"/>
</dbReference>
<dbReference type="PANTHER" id="PTHR31668">
    <property type="entry name" value="GLUCOSE TRANSPORT TRANSCRIPTION REGULATOR RGT1-RELATED-RELATED"/>
    <property type="match status" value="1"/>
</dbReference>
<feature type="domain" description="Zn(2)-C6 fungal-type" evidence="10">
    <location>
        <begin position="40"/>
        <end position="73"/>
    </location>
</feature>
<dbReference type="AlphaFoldDB" id="K0K998"/>
<dbReference type="GO" id="GO:0003677">
    <property type="term" value="F:DNA binding"/>
    <property type="evidence" value="ECO:0007669"/>
    <property type="project" value="UniProtKB-KW"/>
</dbReference>
<comment type="caution">
    <text evidence="11">The sequence shown here is derived from an EMBL/GenBank/DDBJ whole genome shotgun (WGS) entry which is preliminary data.</text>
</comment>
<dbReference type="PANTHER" id="PTHR31668:SF18">
    <property type="entry name" value="MALTOSE FERMENTATION REGULATORY PROTEIN MAL13-RELATED"/>
    <property type="match status" value="1"/>
</dbReference>
<proteinExistence type="inferred from homology"/>
<dbReference type="HOGENOM" id="CLU_016574_7_1_1"/>